<dbReference type="EMBL" id="BAAFSV010000001">
    <property type="protein sequence ID" value="GAB1311801.1"/>
    <property type="molecule type" value="Genomic_DNA"/>
</dbReference>
<evidence type="ECO:0000256" key="1">
    <source>
        <dbReference type="SAM" id="MobiDB-lite"/>
    </source>
</evidence>
<dbReference type="RefSeq" id="XP_070913534.1">
    <property type="nucleotide sequence ID" value="XM_071057433.1"/>
</dbReference>
<sequence length="196" mass="22211">MDRYCRFPTDPHPVNDERNLVMLRRDLHHLLDTRRFTFAAKSASTQPSTAASSPSTAHALTAQPALHVMSSNQLSDLYHNRVLQQPIRGLAVEFLFARFAWTLVTDEYMPFLNGLVKHNVLLFDPSEGRLEEEAVRSSEVRKHAKLFVSYSCSRSVSPKKRQWSSQPWPQTDAEAFETGSCGVPPFDLEASDYGED</sequence>
<dbReference type="InterPro" id="IPR003615">
    <property type="entry name" value="HNH_nuc"/>
</dbReference>
<organism evidence="3 4">
    <name type="scientific">Madurella fahalii</name>
    <dbReference type="NCBI Taxonomy" id="1157608"/>
    <lineage>
        <taxon>Eukaryota</taxon>
        <taxon>Fungi</taxon>
        <taxon>Dikarya</taxon>
        <taxon>Ascomycota</taxon>
        <taxon>Pezizomycotina</taxon>
        <taxon>Sordariomycetes</taxon>
        <taxon>Sordariomycetidae</taxon>
        <taxon>Sordariales</taxon>
        <taxon>Sordariales incertae sedis</taxon>
        <taxon>Madurella</taxon>
    </lineage>
</organism>
<gene>
    <name evidence="3" type="ORF">MFIFM68171_02011</name>
</gene>
<accession>A0ABQ0G231</accession>
<name>A0ABQ0G231_9PEZI</name>
<dbReference type="Pfam" id="PF13391">
    <property type="entry name" value="HNH_2"/>
    <property type="match status" value="1"/>
</dbReference>
<keyword evidence="4" id="KW-1185">Reference proteome</keyword>
<comment type="caution">
    <text evidence="3">The sequence shown here is derived from an EMBL/GenBank/DDBJ whole genome shotgun (WGS) entry which is preliminary data.</text>
</comment>
<dbReference type="Proteomes" id="UP001628179">
    <property type="component" value="Unassembled WGS sequence"/>
</dbReference>
<dbReference type="GeneID" id="98172756"/>
<feature type="domain" description="HNH nuclease" evidence="2">
    <location>
        <begin position="3"/>
        <end position="38"/>
    </location>
</feature>
<feature type="region of interest" description="Disordered" evidence="1">
    <location>
        <begin position="156"/>
        <end position="196"/>
    </location>
</feature>
<reference evidence="3 4" key="1">
    <citation type="submission" date="2024-09" db="EMBL/GenBank/DDBJ databases">
        <title>Itraconazole resistance in Madurella fahalii resulting from another homologue of gene encoding cytochrome P450 14-alpha sterol demethylase (CYP51).</title>
        <authorList>
            <person name="Yoshioka I."/>
            <person name="Fahal A.H."/>
            <person name="Kaneko S."/>
            <person name="Yaguchi T."/>
        </authorList>
    </citation>
    <scope>NUCLEOTIDE SEQUENCE [LARGE SCALE GENOMIC DNA]</scope>
    <source>
        <strain evidence="3 4">IFM 68171</strain>
    </source>
</reference>
<protein>
    <recommendedName>
        <fullName evidence="2">HNH nuclease domain-containing protein</fullName>
    </recommendedName>
</protein>
<evidence type="ECO:0000313" key="3">
    <source>
        <dbReference type="EMBL" id="GAB1311801.1"/>
    </source>
</evidence>
<evidence type="ECO:0000259" key="2">
    <source>
        <dbReference type="Pfam" id="PF13391"/>
    </source>
</evidence>
<proteinExistence type="predicted"/>
<evidence type="ECO:0000313" key="4">
    <source>
        <dbReference type="Proteomes" id="UP001628179"/>
    </source>
</evidence>